<accession>T1CCN2</accession>
<evidence type="ECO:0000259" key="2">
    <source>
        <dbReference type="Pfam" id="PF12773"/>
    </source>
</evidence>
<gene>
    <name evidence="3" type="ORF">B2A_01989</name>
</gene>
<feature type="compositionally biased region" description="Low complexity" evidence="1">
    <location>
        <begin position="74"/>
        <end position="90"/>
    </location>
</feature>
<evidence type="ECO:0000256" key="1">
    <source>
        <dbReference type="SAM" id="MobiDB-lite"/>
    </source>
</evidence>
<reference evidence="3" key="1">
    <citation type="submission" date="2013-08" db="EMBL/GenBank/DDBJ databases">
        <authorList>
            <person name="Mendez C."/>
            <person name="Richter M."/>
            <person name="Ferrer M."/>
            <person name="Sanchez J."/>
        </authorList>
    </citation>
    <scope>NUCLEOTIDE SEQUENCE</scope>
</reference>
<evidence type="ECO:0000313" key="3">
    <source>
        <dbReference type="EMBL" id="EQD64460.1"/>
    </source>
</evidence>
<dbReference type="AlphaFoldDB" id="T1CCN2"/>
<comment type="caution">
    <text evidence="3">The sequence shown here is derived from an EMBL/GenBank/DDBJ whole genome shotgun (WGS) entry which is preliminary data.</text>
</comment>
<proteinExistence type="predicted"/>
<feature type="region of interest" description="Disordered" evidence="1">
    <location>
        <begin position="52"/>
        <end position="102"/>
    </location>
</feature>
<feature type="domain" description="DZANK-type" evidence="2">
    <location>
        <begin position="197"/>
        <end position="241"/>
    </location>
</feature>
<protein>
    <recommendedName>
        <fullName evidence="2">DZANK-type domain-containing protein</fullName>
    </recommendedName>
</protein>
<name>T1CCN2_9ZZZZ</name>
<reference evidence="3" key="2">
    <citation type="journal article" date="2014" name="ISME J.">
        <title>Microbial stratification in low pH oxic and suboxic macroscopic growths along an acid mine drainage.</title>
        <authorList>
            <person name="Mendez-Garcia C."/>
            <person name="Mesa V."/>
            <person name="Sprenger R.R."/>
            <person name="Richter M."/>
            <person name="Diez M.S."/>
            <person name="Solano J."/>
            <person name="Bargiela R."/>
            <person name="Golyshina O.V."/>
            <person name="Manteca A."/>
            <person name="Ramos J.L."/>
            <person name="Gallego J.R."/>
            <person name="Llorente I."/>
            <person name="Martins Dos Santos V.A."/>
            <person name="Jensen O.N."/>
            <person name="Pelaez A.I."/>
            <person name="Sanchez J."/>
            <person name="Ferrer M."/>
        </authorList>
    </citation>
    <scope>NUCLEOTIDE SEQUENCE</scope>
</reference>
<dbReference type="EMBL" id="AUZZ01001401">
    <property type="protein sequence ID" value="EQD64460.1"/>
    <property type="molecule type" value="Genomic_DNA"/>
</dbReference>
<dbReference type="Pfam" id="PF12773">
    <property type="entry name" value="DZR"/>
    <property type="match status" value="1"/>
</dbReference>
<organism evidence="3">
    <name type="scientific">mine drainage metagenome</name>
    <dbReference type="NCBI Taxonomy" id="410659"/>
    <lineage>
        <taxon>unclassified sequences</taxon>
        <taxon>metagenomes</taxon>
        <taxon>ecological metagenomes</taxon>
    </lineage>
</organism>
<sequence length="246" mass="24497">AMARREAEVLARAGIDVAGPQDQIAQAQAAFDLRQFPRAYELAQSAHEGLVRRRGGGAGEGPSPDRVPAPPGVRRPAAAPAGPEATPDGALPAGGTPLPKGRAESHFLIGALGRELAGAPPTAGSTEAARGLLTEAQARFDAGDYPAAFQLALKGRRAIGGAVESLPAGSVPRAGRGTSARGDAEGTAAYLANASRCADCGTPIPSGDAYCRGCGRPLASATCPACGAPRTGSDAFCGRCGATFSA</sequence>
<feature type="non-terminal residue" evidence="3">
    <location>
        <position position="1"/>
    </location>
</feature>
<dbReference type="InterPro" id="IPR025874">
    <property type="entry name" value="DZR"/>
</dbReference>